<dbReference type="EMBL" id="JACHOV010000004">
    <property type="protein sequence ID" value="MBB4640938.1"/>
    <property type="molecule type" value="Genomic_DNA"/>
</dbReference>
<organism evidence="1 2">
    <name type="scientific">Rhizorhapis suberifaciens</name>
    <name type="common">corky root of lettuce</name>
    <dbReference type="NCBI Taxonomy" id="13656"/>
    <lineage>
        <taxon>Bacteria</taxon>
        <taxon>Pseudomonadati</taxon>
        <taxon>Pseudomonadota</taxon>
        <taxon>Alphaproteobacteria</taxon>
        <taxon>Sphingomonadales</taxon>
        <taxon>Sphingomonadaceae</taxon>
        <taxon>Rhizorhapis</taxon>
    </lineage>
</organism>
<dbReference type="Proteomes" id="UP000575068">
    <property type="component" value="Unassembled WGS sequence"/>
</dbReference>
<gene>
    <name evidence="1" type="ORF">HNQ99_001242</name>
</gene>
<name>A0A840HTQ2_9SPHN</name>
<evidence type="ECO:0000313" key="1">
    <source>
        <dbReference type="EMBL" id="MBB4640938.1"/>
    </source>
</evidence>
<protein>
    <submittedName>
        <fullName evidence="1">Uncharacterized protein</fullName>
    </submittedName>
</protein>
<reference evidence="1 2" key="1">
    <citation type="submission" date="2020-08" db="EMBL/GenBank/DDBJ databases">
        <title>Genomic Encyclopedia of Type Strains, Phase IV (KMG-IV): sequencing the most valuable type-strain genomes for metagenomic binning, comparative biology and taxonomic classification.</title>
        <authorList>
            <person name="Goeker M."/>
        </authorList>
    </citation>
    <scope>NUCLEOTIDE SEQUENCE [LARGE SCALE GENOMIC DNA]</scope>
    <source>
        <strain evidence="1 2">DSM 7465</strain>
    </source>
</reference>
<proteinExistence type="predicted"/>
<dbReference type="RefSeq" id="WP_184474772.1">
    <property type="nucleotide sequence ID" value="NZ_JACHOV010000004.1"/>
</dbReference>
<comment type="caution">
    <text evidence="1">The sequence shown here is derived from an EMBL/GenBank/DDBJ whole genome shotgun (WGS) entry which is preliminary data.</text>
</comment>
<sequence>MPQTPLPASADWRDWPMTPGNWSYTQGAQGPVAAFGQPGVAPDFAIRCNRANRRITLSRAGDAGAASQMKVRTSFGEAIWPAYTSAGAPPYASAEIDAMDPALDRMSFSRGRFIVEVSGRPYLAMPPWAEFARVVEDCRG</sequence>
<keyword evidence="2" id="KW-1185">Reference proteome</keyword>
<accession>A0A840HTQ2</accession>
<evidence type="ECO:0000313" key="2">
    <source>
        <dbReference type="Proteomes" id="UP000575068"/>
    </source>
</evidence>
<dbReference type="AlphaFoldDB" id="A0A840HTQ2"/>